<name>A0AAV5MW98_9GAMM</name>
<organism evidence="4 5">
    <name type="scientific">Leminorella grimontii</name>
    <dbReference type="NCBI Taxonomy" id="82981"/>
    <lineage>
        <taxon>Bacteria</taxon>
        <taxon>Pseudomonadati</taxon>
        <taxon>Pseudomonadota</taxon>
        <taxon>Gammaproteobacteria</taxon>
        <taxon>Enterobacterales</taxon>
        <taxon>Budviciaceae</taxon>
        <taxon>Leminorella</taxon>
    </lineage>
</organism>
<keyword evidence="5" id="KW-1185">Reference proteome</keyword>
<evidence type="ECO:0000313" key="5">
    <source>
        <dbReference type="Proteomes" id="UP001058124"/>
    </source>
</evidence>
<dbReference type="Pfam" id="PF24622">
    <property type="entry name" value="TMP_4"/>
    <property type="match status" value="1"/>
</dbReference>
<feature type="domain" description="Bacteriophage tail tape measure C-terminal" evidence="3">
    <location>
        <begin position="751"/>
        <end position="824"/>
    </location>
</feature>
<sequence>MTEVSSIVLRADVADIQRASSELDKFQQSAEKSAKAADSFGDSNKTASSKTDELTESVNETHRKMREFAERLRASEIASASLGAKQDKLAESLFKQIDAIKSVEGATARLNAIQAEIGQSRRKGALDEGNYATLLAETRTKLSQVEKAETVLGQVRVNFLSRLKEQVAAQRLSKDELLRYKAAQLGVSSSAEIYIKKLSESNGALNRLKTNSISMRRELGMLAAQLARGDISGLRSSSITLAGRSGLLEQLTSLRGLAIGGVFAGIAGGIFAVSKAYLEGSKESQEYNKQLILTGHYAGQTTGQLQEMARVLSGSGITQSKMAESLAKVIGSGAFYGGDIGVVAGVAARMERAIGQSIDETVKQFQRLSDEPAKAVQELDKSLHFLTATQLDNILALENQGRASEAAKIAMNAYASEMNKRTSEIAENLGWLEKAWNFVGDAATSAWDKMLGIGRERTTKDKIADIERTLIDFQLNPAKEGVYSYDTGLTAEDLRNDLKKLKEQDFLESISAAREKAERDEDERQKRRIAQNDALRKTFENAEEKHQRKINEIKNKYAYADSVIIDKAIEAENKRYKEEQEREKRKGASSGSKSYSDDAATKLLLESQKRLASLREQFSATNQLTEQEKRLAEFSQQITDLKEKRTLTADQKSVLARADEIQKSLELEASESRRLKNVQDIAKGHETALKFIQQQEASMAAMQNSAGLSNREAQRNREREQTQMMKASPEDRDLALSKLEERYKLEDELRGDWLMGAKHGWNEYLDSATNTYAAISSVAQSTLSGISNMMTDLVTTGTASFKQFSISILKMIINIINQLMVAFVVQKAMGWINASFNPQGGGEGSASFVGPVQQKWSGGYTGDGGKYEPKGVVHGGEFVFTKEATQAIGVGNLYAMMRGAQGYADGGFVGKAPMYGLNSNAGAGNTPQINVDIYIDNKGNSTSQTSASSNAAAVDKALGDRIKYEVSEGIRRALKNGGQIYNAYQR</sequence>
<accession>A0AAV5MW98</accession>
<proteinExistence type="predicted"/>
<evidence type="ECO:0000313" key="4">
    <source>
        <dbReference type="EMBL" id="GKX54111.1"/>
    </source>
</evidence>
<feature type="region of interest" description="Disordered" evidence="1">
    <location>
        <begin position="22"/>
        <end position="60"/>
    </location>
</feature>
<dbReference type="InterPro" id="IPR009628">
    <property type="entry name" value="Phage_tape_measure_N"/>
</dbReference>
<evidence type="ECO:0000256" key="1">
    <source>
        <dbReference type="SAM" id="MobiDB-lite"/>
    </source>
</evidence>
<protein>
    <submittedName>
        <fullName evidence="4">Phage tail tape measure protein</fullName>
    </submittedName>
</protein>
<gene>
    <name evidence="4" type="ORF">SOASR030_02230</name>
</gene>
<feature type="region of interest" description="Disordered" evidence="1">
    <location>
        <begin position="575"/>
        <end position="596"/>
    </location>
</feature>
<feature type="region of interest" description="Disordered" evidence="1">
    <location>
        <begin position="703"/>
        <end position="730"/>
    </location>
</feature>
<feature type="domain" description="Bacteriophage tail tape measure N-terminal" evidence="2">
    <location>
        <begin position="241"/>
        <end position="394"/>
    </location>
</feature>
<dbReference type="EMBL" id="BRLH01000001">
    <property type="protein sequence ID" value="GKX54111.1"/>
    <property type="molecule type" value="Genomic_DNA"/>
</dbReference>
<reference evidence="4" key="1">
    <citation type="submission" date="2022-06" db="EMBL/GenBank/DDBJ databases">
        <title>Draft genome sequences of Leminorella grimontii str. JCM5902.</title>
        <authorList>
            <person name="Wakabayashi Y."/>
            <person name="Kojima K."/>
        </authorList>
    </citation>
    <scope>NUCLEOTIDE SEQUENCE</scope>
    <source>
        <strain evidence="4">JCM 5902</strain>
    </source>
</reference>
<evidence type="ECO:0000259" key="2">
    <source>
        <dbReference type="Pfam" id="PF06791"/>
    </source>
</evidence>
<dbReference type="Proteomes" id="UP001058124">
    <property type="component" value="Unassembled WGS sequence"/>
</dbReference>
<dbReference type="RefSeq" id="WP_051155504.1">
    <property type="nucleotide sequence ID" value="NZ_BRLH01000001.1"/>
</dbReference>
<dbReference type="Pfam" id="PF09718">
    <property type="entry name" value="Tape_meas_lam_C"/>
    <property type="match status" value="1"/>
</dbReference>
<dbReference type="NCBIfam" id="TIGR01541">
    <property type="entry name" value="tape_meas_lam_C"/>
    <property type="match status" value="1"/>
</dbReference>
<dbReference type="InterPro" id="IPR006431">
    <property type="entry name" value="Phage_tape_meas_C"/>
</dbReference>
<dbReference type="Pfam" id="PF06791">
    <property type="entry name" value="TMP_2"/>
    <property type="match status" value="1"/>
</dbReference>
<feature type="compositionally biased region" description="Basic and acidic residues" evidence="1">
    <location>
        <begin position="575"/>
        <end position="586"/>
    </location>
</feature>
<evidence type="ECO:0000259" key="3">
    <source>
        <dbReference type="Pfam" id="PF09718"/>
    </source>
</evidence>
<feature type="compositionally biased region" description="Basic and acidic residues" evidence="1">
    <location>
        <begin position="712"/>
        <end position="721"/>
    </location>
</feature>
<dbReference type="AlphaFoldDB" id="A0AAV5MW98"/>
<comment type="caution">
    <text evidence="4">The sequence shown here is derived from an EMBL/GenBank/DDBJ whole genome shotgun (WGS) entry which is preliminary data.</text>
</comment>